<dbReference type="RefSeq" id="WP_170241951.1">
    <property type="nucleotide sequence ID" value="NZ_VLLN01000022.1"/>
</dbReference>
<evidence type="ECO:0000313" key="4">
    <source>
        <dbReference type="Proteomes" id="UP000319449"/>
    </source>
</evidence>
<evidence type="ECO:0000259" key="2">
    <source>
        <dbReference type="PROSITE" id="PS51677"/>
    </source>
</evidence>
<comment type="caution">
    <text evidence="3">The sequence shown here is derived from an EMBL/GenBank/DDBJ whole genome shotgun (WGS) entry which is preliminary data.</text>
</comment>
<name>A0A562VHM2_9BACT</name>
<dbReference type="EMBL" id="VLLN01000022">
    <property type="protein sequence ID" value="TWJ17321.1"/>
    <property type="molecule type" value="Genomic_DNA"/>
</dbReference>
<keyword evidence="1" id="KW-0732">Signal</keyword>
<dbReference type="GO" id="GO:0016810">
    <property type="term" value="F:hydrolase activity, acting on carbon-nitrogen (but not peptide) bonds"/>
    <property type="evidence" value="ECO:0007669"/>
    <property type="project" value="InterPro"/>
</dbReference>
<reference evidence="3 4" key="1">
    <citation type="submission" date="2019-07" db="EMBL/GenBank/DDBJ databases">
        <title>Genomic Encyclopedia of Archaeal and Bacterial Type Strains, Phase II (KMG-II): from individual species to whole genera.</title>
        <authorList>
            <person name="Goeker M."/>
        </authorList>
    </citation>
    <scope>NUCLEOTIDE SEQUENCE [LARGE SCALE GENOMIC DNA]</scope>
    <source>
        <strain evidence="3 4">ATCC BAA-1139</strain>
    </source>
</reference>
<dbReference type="SUPFAM" id="SSF88713">
    <property type="entry name" value="Glycoside hydrolase/deacetylase"/>
    <property type="match status" value="1"/>
</dbReference>
<feature type="domain" description="NodB homology" evidence="2">
    <location>
        <begin position="65"/>
        <end position="259"/>
    </location>
</feature>
<dbReference type="Pfam" id="PF01522">
    <property type="entry name" value="Polysacc_deac_1"/>
    <property type="match status" value="1"/>
</dbReference>
<dbReference type="Proteomes" id="UP000319449">
    <property type="component" value="Unassembled WGS sequence"/>
</dbReference>
<dbReference type="CDD" id="cd10918">
    <property type="entry name" value="CE4_NodB_like_5s_6s"/>
    <property type="match status" value="1"/>
</dbReference>
<accession>A0A562VHM2</accession>
<evidence type="ECO:0000313" key="3">
    <source>
        <dbReference type="EMBL" id="TWJ17321.1"/>
    </source>
</evidence>
<dbReference type="AlphaFoldDB" id="A0A562VHM2"/>
<protein>
    <submittedName>
        <fullName evidence="3">Polysaccharide deacetylase</fullName>
    </submittedName>
</protein>
<dbReference type="PANTHER" id="PTHR34216:SF7">
    <property type="entry name" value="POLY-BETA-1,6-N-ACETYL-D-GLUCOSAMINE N-DEACETYLASE"/>
    <property type="match status" value="1"/>
</dbReference>
<gene>
    <name evidence="3" type="ORF">JN12_03097</name>
</gene>
<dbReference type="InterPro" id="IPR002509">
    <property type="entry name" value="NODB_dom"/>
</dbReference>
<dbReference type="Gene3D" id="3.20.20.370">
    <property type="entry name" value="Glycoside hydrolase/deacetylase"/>
    <property type="match status" value="1"/>
</dbReference>
<dbReference type="PANTHER" id="PTHR34216">
    <property type="match status" value="1"/>
</dbReference>
<evidence type="ECO:0000256" key="1">
    <source>
        <dbReference type="ARBA" id="ARBA00022729"/>
    </source>
</evidence>
<keyword evidence="4" id="KW-1185">Reference proteome</keyword>
<proteinExistence type="predicted"/>
<dbReference type="PROSITE" id="PS51677">
    <property type="entry name" value="NODB"/>
    <property type="match status" value="1"/>
</dbReference>
<dbReference type="InterPro" id="IPR011330">
    <property type="entry name" value="Glyco_hydro/deAcase_b/a-brl"/>
</dbReference>
<dbReference type="InterPro" id="IPR051398">
    <property type="entry name" value="Polysacch_Deacetylase"/>
</dbReference>
<organism evidence="3 4">
    <name type="scientific">Geobacter argillaceus</name>
    <dbReference type="NCBI Taxonomy" id="345631"/>
    <lineage>
        <taxon>Bacteria</taxon>
        <taxon>Pseudomonadati</taxon>
        <taxon>Thermodesulfobacteriota</taxon>
        <taxon>Desulfuromonadia</taxon>
        <taxon>Geobacterales</taxon>
        <taxon>Geobacteraceae</taxon>
        <taxon>Geobacter</taxon>
    </lineage>
</organism>
<sequence>MTAIPVLMYHALEDVGHPAGAKDPGEQLYVLQVVQFREQMEYLHGEGYRTVLLDELRELAEWPEKRVVLTFDDGHESNYTLALPILQEFGFTAHFFITTDWIGTTHYMTEEQVRLVHTAGMGVGSHGVTHAFISDLSEVDVNFELDESQSELTRLTGQLIESFSAPGGRMNDRAIAAAKQCGYSILCTSQVGLLKFGRSMVNIPRITIRAETSLREFAGLVAGDAAFTARMARKARLLAAAKSVLGNRLYEKMRAVVLG</sequence>
<dbReference type="GO" id="GO:0005975">
    <property type="term" value="P:carbohydrate metabolic process"/>
    <property type="evidence" value="ECO:0007669"/>
    <property type="project" value="InterPro"/>
</dbReference>